<dbReference type="Pfam" id="PF12849">
    <property type="entry name" value="PBP_like_2"/>
    <property type="match status" value="1"/>
</dbReference>
<gene>
    <name evidence="11" type="primary">pstS1</name>
    <name evidence="11" type="ORF">ACLFYP115_01974</name>
</gene>
<dbReference type="InterPro" id="IPR050811">
    <property type="entry name" value="Phosphate_ABC_transporter"/>
</dbReference>
<reference evidence="11" key="1">
    <citation type="submission" date="2019-11" db="EMBL/GenBank/DDBJ databases">
        <authorList>
            <person name="Feng L."/>
        </authorList>
    </citation>
    <scope>NUCLEOTIDE SEQUENCE</scope>
    <source>
        <strain evidence="11">AcaccaeLFYP115</strain>
    </source>
</reference>
<organism evidence="11">
    <name type="scientific">Anaerostipes caccae</name>
    <dbReference type="NCBI Taxonomy" id="105841"/>
    <lineage>
        <taxon>Bacteria</taxon>
        <taxon>Bacillati</taxon>
        <taxon>Bacillota</taxon>
        <taxon>Clostridia</taxon>
        <taxon>Lachnospirales</taxon>
        <taxon>Lachnospiraceae</taxon>
        <taxon>Anaerostipes</taxon>
    </lineage>
</organism>
<keyword evidence="9" id="KW-0472">Membrane</keyword>
<feature type="transmembrane region" description="Helical" evidence="9">
    <location>
        <begin position="12"/>
        <end position="33"/>
    </location>
</feature>
<comment type="subcellular location">
    <subcellularLocation>
        <location evidence="2">Cell membrane</location>
        <topology evidence="2">Lipid-anchor</topology>
    </subcellularLocation>
</comment>
<evidence type="ECO:0000256" key="6">
    <source>
        <dbReference type="ARBA" id="ARBA00022729"/>
    </source>
</evidence>
<feature type="transmembrane region" description="Helical" evidence="9">
    <location>
        <begin position="71"/>
        <end position="89"/>
    </location>
</feature>
<dbReference type="Gene3D" id="3.40.190.10">
    <property type="entry name" value="Periplasmic binding protein-like II"/>
    <property type="match status" value="2"/>
</dbReference>
<keyword evidence="9" id="KW-0812">Transmembrane</keyword>
<dbReference type="SUPFAM" id="SSF53850">
    <property type="entry name" value="Periplasmic binding protein-like II"/>
    <property type="match status" value="1"/>
</dbReference>
<evidence type="ECO:0000259" key="10">
    <source>
        <dbReference type="Pfam" id="PF12849"/>
    </source>
</evidence>
<keyword evidence="9" id="KW-1133">Transmembrane helix</keyword>
<evidence type="ECO:0000256" key="4">
    <source>
        <dbReference type="ARBA" id="ARBA00011529"/>
    </source>
</evidence>
<evidence type="ECO:0000256" key="3">
    <source>
        <dbReference type="ARBA" id="ARBA00008725"/>
    </source>
</evidence>
<dbReference type="PANTHER" id="PTHR30570:SF1">
    <property type="entry name" value="PHOSPHATE-BINDING PROTEIN PSTS"/>
    <property type="match status" value="1"/>
</dbReference>
<dbReference type="RefSeq" id="WP_156340615.1">
    <property type="nucleotide sequence ID" value="NZ_CACRSQ010000006.1"/>
</dbReference>
<dbReference type="GO" id="GO:0005886">
    <property type="term" value="C:plasma membrane"/>
    <property type="evidence" value="ECO:0007669"/>
    <property type="project" value="UniProtKB-SubCell"/>
</dbReference>
<evidence type="ECO:0000256" key="5">
    <source>
        <dbReference type="ARBA" id="ARBA00022592"/>
    </source>
</evidence>
<keyword evidence="7" id="KW-0564">Palmitate</keyword>
<evidence type="ECO:0000313" key="11">
    <source>
        <dbReference type="EMBL" id="VYT19068.1"/>
    </source>
</evidence>
<dbReference type="PANTHER" id="PTHR30570">
    <property type="entry name" value="PERIPLASMIC PHOSPHATE BINDING COMPONENT OF PHOSPHATE ABC TRANSPORTER"/>
    <property type="match status" value="1"/>
</dbReference>
<accession>A0A6N2UMY1</accession>
<comment type="subunit">
    <text evidence="4">The complex is composed of two ATP-binding proteins (PstB), two transmembrane proteins (PstC and PstA) and a solute-binding protein (PstS).</text>
</comment>
<evidence type="ECO:0000256" key="9">
    <source>
        <dbReference type="SAM" id="Phobius"/>
    </source>
</evidence>
<evidence type="ECO:0000256" key="1">
    <source>
        <dbReference type="ARBA" id="ARBA00002841"/>
    </source>
</evidence>
<proteinExistence type="inferred from homology"/>
<keyword evidence="5" id="KW-0592">Phosphate transport</keyword>
<evidence type="ECO:0000256" key="7">
    <source>
        <dbReference type="ARBA" id="ARBA00023139"/>
    </source>
</evidence>
<evidence type="ECO:0000256" key="8">
    <source>
        <dbReference type="ARBA" id="ARBA00023288"/>
    </source>
</evidence>
<evidence type="ECO:0000256" key="2">
    <source>
        <dbReference type="ARBA" id="ARBA00004193"/>
    </source>
</evidence>
<dbReference type="EMBL" id="CACRSQ010000006">
    <property type="protein sequence ID" value="VYT19068.1"/>
    <property type="molecule type" value="Genomic_DNA"/>
</dbReference>
<comment type="similarity">
    <text evidence="3">Belongs to the PstS family.</text>
</comment>
<keyword evidence="6" id="KW-0732">Signal</keyword>
<feature type="domain" description="PBP" evidence="10">
    <location>
        <begin position="208"/>
        <end position="375"/>
    </location>
</feature>
<sequence>MKKSDIGFKLMMTVVWGFAGWAVWCLGSMIRIAAAPYSFFRFFDYLIAGAFILVVLTVWSEKLKKRKKTCALVYLLLSAAITVGGVLTWKEKEDTVLNQNFDTKKYLPFHEESKIARLKEKSALKLKKNLPIVDGAAALFPVYSAVVNAVYPENIKLLDEEDENCVFVYNNTVDGYYELIDKRTDLFFGVYPSKGQLDWARDYGEKLNLTPIGKDGFIFFVHKDNPVSSLTKDQIQKIYSGKITNWKEVGGRNEKIVAYQRNEDSGSQTQFLRFMEEEDIMIPPTDQVEDLMSGMIEEVADYENRTNSIGFSFRYYTEKMIANPNIKMLSVNGVKPSKETIRNGTYPLNVYIYAVTLKSNKKKNVKKLVDWMLSEQGQYIIDKTGYVPIK</sequence>
<feature type="transmembrane region" description="Helical" evidence="9">
    <location>
        <begin position="39"/>
        <end position="59"/>
    </location>
</feature>
<dbReference type="GO" id="GO:0006817">
    <property type="term" value="P:phosphate ion transport"/>
    <property type="evidence" value="ECO:0007669"/>
    <property type="project" value="UniProtKB-KW"/>
</dbReference>
<keyword evidence="8" id="KW-0449">Lipoprotein</keyword>
<comment type="function">
    <text evidence="1">Part of the ABC transporter complex PstSACB involved in phosphate import.</text>
</comment>
<keyword evidence="5" id="KW-0813">Transport</keyword>
<name>A0A6N2UMY1_9FIRM</name>
<protein>
    <submittedName>
        <fullName evidence="11">Phosphate-binding protein PstS 1</fullName>
    </submittedName>
</protein>
<dbReference type="InterPro" id="IPR024370">
    <property type="entry name" value="PBP_domain"/>
</dbReference>
<dbReference type="AlphaFoldDB" id="A0A6N2UMY1"/>